<organism evidence="1 2">
    <name type="scientific">Sphingomonas longa</name>
    <dbReference type="NCBI Taxonomy" id="2778730"/>
    <lineage>
        <taxon>Bacteria</taxon>
        <taxon>Pseudomonadati</taxon>
        <taxon>Pseudomonadota</taxon>
        <taxon>Alphaproteobacteria</taxon>
        <taxon>Sphingomonadales</taxon>
        <taxon>Sphingomonadaceae</taxon>
        <taxon>Sphingomonas</taxon>
    </lineage>
</organism>
<dbReference type="EMBL" id="JAFEMC010000004">
    <property type="protein sequence ID" value="MBM6577626.1"/>
    <property type="molecule type" value="Genomic_DNA"/>
</dbReference>
<evidence type="ECO:0008006" key="3">
    <source>
        <dbReference type="Google" id="ProtNLM"/>
    </source>
</evidence>
<dbReference type="Gene3D" id="3.60.40.10">
    <property type="entry name" value="PPM-type phosphatase domain"/>
    <property type="match status" value="1"/>
</dbReference>
<comment type="caution">
    <text evidence="1">The sequence shown here is derived from an EMBL/GenBank/DDBJ whole genome shotgun (WGS) entry which is preliminary data.</text>
</comment>
<dbReference type="RefSeq" id="WP_204199729.1">
    <property type="nucleotide sequence ID" value="NZ_JAFEMC010000004.1"/>
</dbReference>
<dbReference type="SUPFAM" id="SSF81606">
    <property type="entry name" value="PP2C-like"/>
    <property type="match status" value="1"/>
</dbReference>
<keyword evidence="2" id="KW-1185">Reference proteome</keyword>
<name>A0ABS2D9M0_9SPHN</name>
<evidence type="ECO:0000313" key="1">
    <source>
        <dbReference type="EMBL" id="MBM6577626.1"/>
    </source>
</evidence>
<accession>A0ABS2D9M0</accession>
<dbReference type="InterPro" id="IPR036457">
    <property type="entry name" value="PPM-type-like_dom_sf"/>
</dbReference>
<reference evidence="1 2" key="1">
    <citation type="submission" date="2020-12" db="EMBL/GenBank/DDBJ databases">
        <title>Sphingomonas sp.</title>
        <authorList>
            <person name="Kim M.K."/>
        </authorList>
    </citation>
    <scope>NUCLEOTIDE SEQUENCE [LARGE SCALE GENOMIC DNA]</scope>
    <source>
        <strain evidence="1 2">BT552</strain>
    </source>
</reference>
<dbReference type="Proteomes" id="UP000763641">
    <property type="component" value="Unassembled WGS sequence"/>
</dbReference>
<protein>
    <recommendedName>
        <fullName evidence="3">PPM-type phosphatase domain-containing protein</fullName>
    </recommendedName>
</protein>
<sequence length="51" mass="5791">MTDGAYDIINKAHVVQELQESSLIEEALERFRQRLLMSGVKDDSTVIVVEI</sequence>
<gene>
    <name evidence="1" type="ORF">ILT43_14685</name>
</gene>
<proteinExistence type="predicted"/>
<evidence type="ECO:0000313" key="2">
    <source>
        <dbReference type="Proteomes" id="UP000763641"/>
    </source>
</evidence>